<name>A0A2K8K797_9RHOB</name>
<organism evidence="6 7">
    <name type="scientific">Roseinatronobacter bogoriensis subsp. barguzinensis</name>
    <dbReference type="NCBI Taxonomy" id="441209"/>
    <lineage>
        <taxon>Bacteria</taxon>
        <taxon>Pseudomonadati</taxon>
        <taxon>Pseudomonadota</taxon>
        <taxon>Alphaproteobacteria</taxon>
        <taxon>Rhodobacterales</taxon>
        <taxon>Paracoccaceae</taxon>
        <taxon>Roseinatronobacter</taxon>
    </lineage>
</organism>
<dbReference type="PRINTS" id="PR00033">
    <property type="entry name" value="HTHASNC"/>
</dbReference>
<gene>
    <name evidence="6" type="ORF">BG454_02160</name>
</gene>
<evidence type="ECO:0000259" key="5">
    <source>
        <dbReference type="PROSITE" id="PS50956"/>
    </source>
</evidence>
<keyword evidence="1" id="KW-0805">Transcription regulation</keyword>
<dbReference type="InterPro" id="IPR000485">
    <property type="entry name" value="AsnC-type_HTH_dom"/>
</dbReference>
<evidence type="ECO:0000256" key="4">
    <source>
        <dbReference type="ARBA" id="ARBA00023163"/>
    </source>
</evidence>
<evidence type="ECO:0000256" key="3">
    <source>
        <dbReference type="ARBA" id="ARBA00023159"/>
    </source>
</evidence>
<evidence type="ECO:0000313" key="6">
    <source>
        <dbReference type="EMBL" id="ATX64786.1"/>
    </source>
</evidence>
<dbReference type="Gene3D" id="3.30.70.920">
    <property type="match status" value="1"/>
</dbReference>
<dbReference type="OrthoDB" id="9802341at2"/>
<dbReference type="AlphaFoldDB" id="A0A2K8K797"/>
<dbReference type="PANTHER" id="PTHR30154">
    <property type="entry name" value="LEUCINE-RESPONSIVE REGULATORY PROTEIN"/>
    <property type="match status" value="1"/>
</dbReference>
<dbReference type="Pfam" id="PF01037">
    <property type="entry name" value="AsnC_trans_reg"/>
    <property type="match status" value="1"/>
</dbReference>
<dbReference type="GO" id="GO:0005829">
    <property type="term" value="C:cytosol"/>
    <property type="evidence" value="ECO:0007669"/>
    <property type="project" value="TreeGrafter"/>
</dbReference>
<dbReference type="Gene3D" id="1.10.10.10">
    <property type="entry name" value="Winged helix-like DNA-binding domain superfamily/Winged helix DNA-binding domain"/>
    <property type="match status" value="1"/>
</dbReference>
<dbReference type="KEGG" id="rbg:BG454_02160"/>
<keyword evidence="7" id="KW-1185">Reference proteome</keyword>
<evidence type="ECO:0000256" key="2">
    <source>
        <dbReference type="ARBA" id="ARBA00023125"/>
    </source>
</evidence>
<sequence>MNQVKLDGFDHAILRHLSVNGRISVTELAGRIGLTKSPTQARLRRLEEYRVITGYRAMIDPQQIDAAHIAFVEIKLSDTREAALRAFNEAARKVPEIEECHLIAGAFDYLLKVRSRDIASYRRVLAEHISALPHITSTSTHVVMEAVKETGAQPAF</sequence>
<evidence type="ECO:0000313" key="7">
    <source>
        <dbReference type="Proteomes" id="UP000228948"/>
    </source>
</evidence>
<protein>
    <submittedName>
        <fullName evidence="6">Proline dehydrogenase transcriptional activator</fullName>
    </submittedName>
</protein>
<evidence type="ECO:0000256" key="1">
    <source>
        <dbReference type="ARBA" id="ARBA00023015"/>
    </source>
</evidence>
<dbReference type="GO" id="GO:0043201">
    <property type="term" value="P:response to L-leucine"/>
    <property type="evidence" value="ECO:0007669"/>
    <property type="project" value="TreeGrafter"/>
</dbReference>
<dbReference type="Proteomes" id="UP000228948">
    <property type="component" value="Chromosome"/>
</dbReference>
<reference evidence="6 7" key="1">
    <citation type="submission" date="2017-11" db="EMBL/GenBank/DDBJ databases">
        <title>Revised Sequence and Annotation of the Rhodobaca barguzinensis strain alga05 Genome.</title>
        <authorList>
            <person name="Kopejtka K."/>
            <person name="Tomasch J.M."/>
            <person name="Bunk B."/>
            <person name="Koblizek M."/>
        </authorList>
    </citation>
    <scope>NUCLEOTIDE SEQUENCE [LARGE SCALE GENOMIC DNA]</scope>
    <source>
        <strain evidence="7">alga05</strain>
    </source>
</reference>
<dbReference type="SUPFAM" id="SSF46785">
    <property type="entry name" value="Winged helix' DNA-binding domain"/>
    <property type="match status" value="1"/>
</dbReference>
<keyword evidence="3" id="KW-0010">Activator</keyword>
<dbReference type="InterPro" id="IPR036388">
    <property type="entry name" value="WH-like_DNA-bd_sf"/>
</dbReference>
<keyword evidence="4" id="KW-0804">Transcription</keyword>
<dbReference type="SUPFAM" id="SSF54909">
    <property type="entry name" value="Dimeric alpha+beta barrel"/>
    <property type="match status" value="1"/>
</dbReference>
<dbReference type="EMBL" id="CP024899">
    <property type="protein sequence ID" value="ATX64786.1"/>
    <property type="molecule type" value="Genomic_DNA"/>
</dbReference>
<dbReference type="PROSITE" id="PS50956">
    <property type="entry name" value="HTH_ASNC_2"/>
    <property type="match status" value="1"/>
</dbReference>
<dbReference type="Pfam" id="PF13404">
    <property type="entry name" value="HTH_AsnC-type"/>
    <property type="match status" value="1"/>
</dbReference>
<dbReference type="RefSeq" id="WP_071479888.1">
    <property type="nucleotide sequence ID" value="NZ_CP024899.1"/>
</dbReference>
<dbReference type="InterPro" id="IPR011008">
    <property type="entry name" value="Dimeric_a/b-barrel"/>
</dbReference>
<dbReference type="InterPro" id="IPR019888">
    <property type="entry name" value="Tscrpt_reg_AsnC-like"/>
</dbReference>
<dbReference type="PANTHER" id="PTHR30154:SF0">
    <property type="entry name" value="LEUCINE-RESPONSIVE REGULATORY PROTEIN"/>
    <property type="match status" value="1"/>
</dbReference>
<proteinExistence type="predicted"/>
<accession>A0A2K8K797</accession>
<dbReference type="GO" id="GO:0043565">
    <property type="term" value="F:sequence-specific DNA binding"/>
    <property type="evidence" value="ECO:0007669"/>
    <property type="project" value="InterPro"/>
</dbReference>
<dbReference type="InterPro" id="IPR019887">
    <property type="entry name" value="Tscrpt_reg_AsnC/Lrp_C"/>
</dbReference>
<dbReference type="InterPro" id="IPR036390">
    <property type="entry name" value="WH_DNA-bd_sf"/>
</dbReference>
<keyword evidence="2" id="KW-0238">DNA-binding</keyword>
<feature type="domain" description="HTH asnC-type" evidence="5">
    <location>
        <begin position="6"/>
        <end position="67"/>
    </location>
</feature>
<dbReference type="GO" id="GO:0006524">
    <property type="term" value="P:alanine catabolic process"/>
    <property type="evidence" value="ECO:0007669"/>
    <property type="project" value="TreeGrafter"/>
</dbReference>
<dbReference type="SMART" id="SM00344">
    <property type="entry name" value="HTH_ASNC"/>
    <property type="match status" value="1"/>
</dbReference>